<organism evidence="8 9">
    <name type="scientific">Aplysia californica</name>
    <name type="common">California sea hare</name>
    <dbReference type="NCBI Taxonomy" id="6500"/>
    <lineage>
        <taxon>Eukaryota</taxon>
        <taxon>Metazoa</taxon>
        <taxon>Spiralia</taxon>
        <taxon>Lophotrochozoa</taxon>
        <taxon>Mollusca</taxon>
        <taxon>Gastropoda</taxon>
        <taxon>Heterobranchia</taxon>
        <taxon>Euthyneura</taxon>
        <taxon>Tectipleura</taxon>
        <taxon>Aplysiida</taxon>
        <taxon>Aplysioidea</taxon>
        <taxon>Aplysiidae</taxon>
        <taxon>Aplysia</taxon>
    </lineage>
</organism>
<comment type="subcellular location">
    <subcellularLocation>
        <location evidence="1">Membrane</location>
        <topology evidence="1">Single-pass membrane protein</topology>
    </subcellularLocation>
</comment>
<evidence type="ECO:0000259" key="7">
    <source>
        <dbReference type="PROSITE" id="PS51212"/>
    </source>
</evidence>
<dbReference type="PANTHER" id="PTHR24269">
    <property type="entry name" value="KREMEN PROTEIN"/>
    <property type="match status" value="1"/>
</dbReference>
<dbReference type="PROSITE" id="PS51212">
    <property type="entry name" value="WSC"/>
    <property type="match status" value="1"/>
</dbReference>
<dbReference type="Proteomes" id="UP000694888">
    <property type="component" value="Unplaced"/>
</dbReference>
<evidence type="ECO:0000256" key="5">
    <source>
        <dbReference type="ARBA" id="ARBA00023136"/>
    </source>
</evidence>
<evidence type="ECO:0000313" key="8">
    <source>
        <dbReference type="Proteomes" id="UP000694888"/>
    </source>
</evidence>
<evidence type="ECO:0000256" key="2">
    <source>
        <dbReference type="ARBA" id="ARBA00022692"/>
    </source>
</evidence>
<keyword evidence="6" id="KW-0325">Glycoprotein</keyword>
<evidence type="ECO:0000256" key="3">
    <source>
        <dbReference type="ARBA" id="ARBA00022729"/>
    </source>
</evidence>
<evidence type="ECO:0000256" key="1">
    <source>
        <dbReference type="ARBA" id="ARBA00004167"/>
    </source>
</evidence>
<dbReference type="InterPro" id="IPR002889">
    <property type="entry name" value="WSC_carb-bd"/>
</dbReference>
<feature type="domain" description="WSC" evidence="7">
    <location>
        <begin position="57"/>
        <end position="149"/>
    </location>
</feature>
<proteinExistence type="predicted"/>
<evidence type="ECO:0000256" key="6">
    <source>
        <dbReference type="ARBA" id="ARBA00023180"/>
    </source>
</evidence>
<evidence type="ECO:0000313" key="9">
    <source>
        <dbReference type="RefSeq" id="XP_035824559.1"/>
    </source>
</evidence>
<sequence length="183" mass="20123">MCADVIQGVDKTRDVQCNLPCFKNRTHACGGKGHFSVYYTGYVQEPEFTQIKEEDIPKVYDSCYEDRTHRTLCPARVTSPRLTVAMCLGMCEDARYRYASLGSPDKCCCGNSLQGADHVTKSLCPLSCRGSTAQPCGGGSGYFSVYLTGVPEILKAQKKPVNPIPDYLWLTPHVNASDVKLIP</sequence>
<evidence type="ECO:0000256" key="4">
    <source>
        <dbReference type="ARBA" id="ARBA00022989"/>
    </source>
</evidence>
<dbReference type="RefSeq" id="XP_035824559.1">
    <property type="nucleotide sequence ID" value="XM_035968666.1"/>
</dbReference>
<reference evidence="9" key="1">
    <citation type="submission" date="2025-08" db="UniProtKB">
        <authorList>
            <consortium name="RefSeq"/>
        </authorList>
    </citation>
    <scope>IDENTIFICATION</scope>
</reference>
<keyword evidence="4" id="KW-1133">Transmembrane helix</keyword>
<keyword evidence="8" id="KW-1185">Reference proteome</keyword>
<keyword evidence="2" id="KW-0812">Transmembrane</keyword>
<accession>A0ABM1VQ67</accession>
<dbReference type="SMART" id="SM00321">
    <property type="entry name" value="WSC"/>
    <property type="match status" value="1"/>
</dbReference>
<keyword evidence="5" id="KW-0472">Membrane</keyword>
<gene>
    <name evidence="9" type="primary">LOC101846414</name>
</gene>
<keyword evidence="3" id="KW-0732">Signal</keyword>
<protein>
    <submittedName>
        <fullName evidence="9">WSC domain-containing protein ARB_07867</fullName>
    </submittedName>
</protein>
<dbReference type="InterPro" id="IPR051836">
    <property type="entry name" value="Kremen_rcpt"/>
</dbReference>
<name>A0ABM1VQ67_APLCA</name>
<dbReference type="GeneID" id="101846414"/>
<dbReference type="Pfam" id="PF01822">
    <property type="entry name" value="WSC"/>
    <property type="match status" value="1"/>
</dbReference>
<dbReference type="PANTHER" id="PTHR24269:SF16">
    <property type="entry name" value="PROTEIN SLG1"/>
    <property type="match status" value="1"/>
</dbReference>